<dbReference type="InterPro" id="IPR002554">
    <property type="entry name" value="PP2A_B56"/>
</dbReference>
<evidence type="ECO:0000313" key="3">
    <source>
        <dbReference type="EnsemblMetazoa" id="XP_016971980.1"/>
    </source>
</evidence>
<organism evidence="5">
    <name type="scientific">Drosophila rhopaloa</name>
    <name type="common">Fruit fly</name>
    <dbReference type="NCBI Taxonomy" id="1041015"/>
    <lineage>
        <taxon>Eukaryota</taxon>
        <taxon>Metazoa</taxon>
        <taxon>Ecdysozoa</taxon>
        <taxon>Arthropoda</taxon>
        <taxon>Hexapoda</taxon>
        <taxon>Insecta</taxon>
        <taxon>Pterygota</taxon>
        <taxon>Neoptera</taxon>
        <taxon>Endopterygota</taxon>
        <taxon>Diptera</taxon>
        <taxon>Brachycera</taxon>
        <taxon>Muscomorpha</taxon>
        <taxon>Ephydroidea</taxon>
        <taxon>Drosophilidae</taxon>
        <taxon>Drosophila</taxon>
        <taxon>Sophophora</taxon>
    </lineage>
</organism>
<dbReference type="PANTHER" id="PTHR10257">
    <property type="entry name" value="SERINE/THREONINE PROTEIN PHOSPHATASE 2A PP2A REGULATORY SUBUNIT B"/>
    <property type="match status" value="1"/>
</dbReference>
<proteinExistence type="inferred from homology"/>
<dbReference type="GO" id="GO:0072542">
    <property type="term" value="F:protein phosphatase activator activity"/>
    <property type="evidence" value="ECO:0007669"/>
    <property type="project" value="TreeGrafter"/>
</dbReference>
<sequence>MMSYTFDEIVASRGYLDFIPKNDNDSSLAELQIAYDIFFRVLDTPEFRVTTEKREIDQQIIVRLLEKLNSKDPQVREFLHSVLRRIYVKFVGLRSFIRKEMNNKFYRFLYETEFMDGIGELLDIVVEIIRGLRLPLKPEFKLFLEKIIIPMHKVKELPLYHTQLRLCITEYLDKYPLLTETVVLGLLKFWPKTSTEKEALFLDEIEDILAKTVQEEFKKIQVPLFRQIAKCVSSTSFPIAERALYLWGNSKITVLIVSNHEVIMPIMLPTLFRVTKDHWNRDVVAIVFTVLKMFLRINKRLFNTLSFEYKAEKAKEKKLKREHEERWNKKEKLPSKRFRSISEGGKPNSLKANIASQIK</sequence>
<dbReference type="AlphaFoldDB" id="A0A6P4E1X2"/>
<dbReference type="PANTHER" id="PTHR10257:SF5">
    <property type="entry name" value="WIDERBORST, ISOFORM H"/>
    <property type="match status" value="1"/>
</dbReference>
<keyword evidence="4" id="KW-1185">Reference proteome</keyword>
<dbReference type="RefSeq" id="XP_016971980.1">
    <property type="nucleotide sequence ID" value="XM_017116491.1"/>
</dbReference>
<reference evidence="3" key="3">
    <citation type="submission" date="2025-05" db="UniProtKB">
        <authorList>
            <consortium name="EnsemblMetazoa"/>
        </authorList>
    </citation>
    <scope>IDENTIFICATION</scope>
</reference>
<feature type="region of interest" description="Disordered" evidence="2">
    <location>
        <begin position="320"/>
        <end position="359"/>
    </location>
</feature>
<evidence type="ECO:0000313" key="5">
    <source>
        <dbReference type="RefSeq" id="XP_016971980.1"/>
    </source>
</evidence>
<dbReference type="GO" id="GO:0005634">
    <property type="term" value="C:nucleus"/>
    <property type="evidence" value="ECO:0007669"/>
    <property type="project" value="TreeGrafter"/>
</dbReference>
<feature type="compositionally biased region" description="Basic and acidic residues" evidence="2">
    <location>
        <begin position="320"/>
        <end position="334"/>
    </location>
</feature>
<dbReference type="GO" id="GO:0000159">
    <property type="term" value="C:protein phosphatase type 2A complex"/>
    <property type="evidence" value="ECO:0007669"/>
    <property type="project" value="InterPro"/>
</dbReference>
<dbReference type="InterPro" id="IPR016024">
    <property type="entry name" value="ARM-type_fold"/>
</dbReference>
<feature type="compositionally biased region" description="Polar residues" evidence="2">
    <location>
        <begin position="350"/>
        <end position="359"/>
    </location>
</feature>
<dbReference type="OrthoDB" id="10264446at2759"/>
<comment type="similarity">
    <text evidence="1">Belongs to the phosphatase 2A regulatory subunit B56 family.</text>
</comment>
<reference evidence="4" key="1">
    <citation type="journal article" date="2021" name="Elife">
        <title>Highly contiguous assemblies of 101 drosophilid genomes.</title>
        <authorList>
            <person name="Kim B.Y."/>
            <person name="Wang J.R."/>
            <person name="Miller D.E."/>
            <person name="Barmina O."/>
            <person name="Delaney E."/>
            <person name="Thompson A."/>
            <person name="Comeault A.A."/>
            <person name="Peede D."/>
            <person name="D'Agostino E.R."/>
            <person name="Pelaez J."/>
            <person name="Aguilar J.M."/>
            <person name="Haji D."/>
            <person name="Matsunaga T."/>
            <person name="Armstrong E.E."/>
            <person name="Zych M."/>
            <person name="Ogawa Y."/>
            <person name="Stamenkovic-Radak M."/>
            <person name="Jelic M."/>
            <person name="Veselinovic M.S."/>
            <person name="Tanaskovic M."/>
            <person name="Eric P."/>
            <person name="Gao J.J."/>
            <person name="Katoh T.K."/>
            <person name="Toda M.J."/>
            <person name="Watabe H."/>
            <person name="Watada M."/>
            <person name="Davis J.S."/>
            <person name="Moyle L.C."/>
            <person name="Manoli G."/>
            <person name="Bertolini E."/>
            <person name="Kostal V."/>
            <person name="Hawley R.S."/>
            <person name="Takahashi A."/>
            <person name="Jones C.D."/>
            <person name="Price D.K."/>
            <person name="Whiteman N."/>
            <person name="Kopp A."/>
            <person name="Matute D.R."/>
            <person name="Petrov D.A."/>
        </authorList>
    </citation>
    <scope>NUCLEOTIDE SEQUENCE [LARGE SCALE GENOMIC DNA]</scope>
</reference>
<evidence type="ECO:0000256" key="1">
    <source>
        <dbReference type="ARBA" id="ARBA00009745"/>
    </source>
</evidence>
<gene>
    <name evidence="5" type="primary">LOC108039469</name>
    <name evidence="3" type="synonym">108039469</name>
</gene>
<dbReference type="SUPFAM" id="SSF48371">
    <property type="entry name" value="ARM repeat"/>
    <property type="match status" value="1"/>
</dbReference>
<dbReference type="Proteomes" id="UP001652680">
    <property type="component" value="Unassembled WGS sequence"/>
</dbReference>
<dbReference type="Gene3D" id="1.25.10.10">
    <property type="entry name" value="Leucine-rich Repeat Variant"/>
    <property type="match status" value="1"/>
</dbReference>
<reference evidence="5" key="2">
    <citation type="submission" date="2025-04" db="UniProtKB">
        <authorList>
            <consortium name="RefSeq"/>
        </authorList>
    </citation>
    <scope>IDENTIFICATION</scope>
</reference>
<dbReference type="GO" id="GO:0007165">
    <property type="term" value="P:signal transduction"/>
    <property type="evidence" value="ECO:0007669"/>
    <property type="project" value="InterPro"/>
</dbReference>
<dbReference type="GO" id="GO:0005829">
    <property type="term" value="C:cytosol"/>
    <property type="evidence" value="ECO:0007669"/>
    <property type="project" value="TreeGrafter"/>
</dbReference>
<evidence type="ECO:0000313" key="4">
    <source>
        <dbReference type="Proteomes" id="UP001652680"/>
    </source>
</evidence>
<dbReference type="EnsemblMetazoa" id="XM_017116491.2">
    <property type="protein sequence ID" value="XP_016971980.1"/>
    <property type="gene ID" value="LOC108039469"/>
</dbReference>
<dbReference type="GeneID" id="108039469"/>
<evidence type="ECO:0000256" key="2">
    <source>
        <dbReference type="SAM" id="MobiDB-lite"/>
    </source>
</evidence>
<protein>
    <submittedName>
        <fullName evidence="5">Serine/threonine-protein phosphatase 2A 56 kDa regulatory subunit alpha isoform</fullName>
    </submittedName>
</protein>
<dbReference type="InterPro" id="IPR011989">
    <property type="entry name" value="ARM-like"/>
</dbReference>
<accession>A0A6P4E1X2</accession>
<dbReference type="Pfam" id="PF01603">
    <property type="entry name" value="B56"/>
    <property type="match status" value="1"/>
</dbReference>
<name>A0A6P4E1X2_DRORH</name>